<feature type="region of interest" description="Disordered" evidence="1">
    <location>
        <begin position="38"/>
        <end position="65"/>
    </location>
</feature>
<dbReference type="EMBL" id="RXIC02000020">
    <property type="protein sequence ID" value="KAB1221774.1"/>
    <property type="molecule type" value="Genomic_DNA"/>
</dbReference>
<keyword evidence="4" id="KW-1185">Reference proteome</keyword>
<reference evidence="3 4" key="1">
    <citation type="journal article" date="2019" name="Plant Biotechnol. J.">
        <title>The red bayberry genome and genetic basis of sex determination.</title>
        <authorList>
            <person name="Jia H.M."/>
            <person name="Jia H.J."/>
            <person name="Cai Q.L."/>
            <person name="Wang Y."/>
            <person name="Zhao H.B."/>
            <person name="Yang W.F."/>
            <person name="Wang G.Y."/>
            <person name="Li Y.H."/>
            <person name="Zhan D.L."/>
            <person name="Shen Y.T."/>
            <person name="Niu Q.F."/>
            <person name="Chang L."/>
            <person name="Qiu J."/>
            <person name="Zhao L."/>
            <person name="Xie H.B."/>
            <person name="Fu W.Y."/>
            <person name="Jin J."/>
            <person name="Li X.W."/>
            <person name="Jiao Y."/>
            <person name="Zhou C.C."/>
            <person name="Tu T."/>
            <person name="Chai C.Y."/>
            <person name="Gao J.L."/>
            <person name="Fan L.J."/>
            <person name="van de Weg E."/>
            <person name="Wang J.Y."/>
            <person name="Gao Z.S."/>
        </authorList>
    </citation>
    <scope>NUCLEOTIDE SEQUENCE [LARGE SCALE GENOMIC DNA]</scope>
    <source>
        <tissue evidence="3">Leaves</tissue>
    </source>
</reference>
<evidence type="ECO:0000313" key="3">
    <source>
        <dbReference type="EMBL" id="KAB1221774.1"/>
    </source>
</evidence>
<evidence type="ECO:0000256" key="2">
    <source>
        <dbReference type="SAM" id="SignalP"/>
    </source>
</evidence>
<feature type="signal peptide" evidence="2">
    <location>
        <begin position="1"/>
        <end position="23"/>
    </location>
</feature>
<keyword evidence="2" id="KW-0732">Signal</keyword>
<organism evidence="3 4">
    <name type="scientific">Morella rubra</name>
    <name type="common">Chinese bayberry</name>
    <dbReference type="NCBI Taxonomy" id="262757"/>
    <lineage>
        <taxon>Eukaryota</taxon>
        <taxon>Viridiplantae</taxon>
        <taxon>Streptophyta</taxon>
        <taxon>Embryophyta</taxon>
        <taxon>Tracheophyta</taxon>
        <taxon>Spermatophyta</taxon>
        <taxon>Magnoliopsida</taxon>
        <taxon>eudicotyledons</taxon>
        <taxon>Gunneridae</taxon>
        <taxon>Pentapetalae</taxon>
        <taxon>rosids</taxon>
        <taxon>fabids</taxon>
        <taxon>Fagales</taxon>
        <taxon>Myricaceae</taxon>
        <taxon>Morella</taxon>
    </lineage>
</organism>
<comment type="caution">
    <text evidence="3">The sequence shown here is derived from an EMBL/GenBank/DDBJ whole genome shotgun (WGS) entry which is preliminary data.</text>
</comment>
<name>A0A6A1W929_9ROSI</name>
<feature type="chain" id="PRO_5025646481" evidence="2">
    <location>
        <begin position="24"/>
        <end position="124"/>
    </location>
</feature>
<proteinExistence type="predicted"/>
<evidence type="ECO:0000313" key="4">
    <source>
        <dbReference type="Proteomes" id="UP000516437"/>
    </source>
</evidence>
<protein>
    <submittedName>
        <fullName evidence="3">Uncharacterized protein</fullName>
    </submittedName>
</protein>
<gene>
    <name evidence="3" type="ORF">CJ030_MR2G001465</name>
</gene>
<accession>A0A6A1W929</accession>
<dbReference type="Proteomes" id="UP000516437">
    <property type="component" value="Chromosome 2"/>
</dbReference>
<sequence>MEPKPRNALLFLLSLLFFLSTSSLTPLQYQTLVPNPLPNNQHTLSWPESEALLDSSKPDPNASSTTLQLHHIDFLSLNKTPEQHFNLKLQRDTLRVKTLTSLAAVRNESRTSAEFSSSVVSRLP</sequence>
<dbReference type="AlphaFoldDB" id="A0A6A1W929"/>
<evidence type="ECO:0000256" key="1">
    <source>
        <dbReference type="SAM" id="MobiDB-lite"/>
    </source>
</evidence>